<feature type="transmembrane region" description="Helical" evidence="5">
    <location>
        <begin position="444"/>
        <end position="461"/>
    </location>
</feature>
<dbReference type="Pfam" id="PF07690">
    <property type="entry name" value="MFS_1"/>
    <property type="match status" value="1"/>
</dbReference>
<proteinExistence type="predicted"/>
<evidence type="ECO:0000256" key="2">
    <source>
        <dbReference type="ARBA" id="ARBA00022692"/>
    </source>
</evidence>
<feature type="transmembrane region" description="Helical" evidence="5">
    <location>
        <begin position="93"/>
        <end position="113"/>
    </location>
</feature>
<dbReference type="Proteomes" id="UP000663846">
    <property type="component" value="Unassembled WGS sequence"/>
</dbReference>
<dbReference type="GO" id="GO:0016020">
    <property type="term" value="C:membrane"/>
    <property type="evidence" value="ECO:0007669"/>
    <property type="project" value="UniProtKB-SubCell"/>
</dbReference>
<feature type="transmembrane region" description="Helical" evidence="5">
    <location>
        <begin position="373"/>
        <end position="395"/>
    </location>
</feature>
<feature type="transmembrane region" description="Helical" evidence="5">
    <location>
        <begin position="279"/>
        <end position="303"/>
    </location>
</feature>
<sequence length="484" mass="52378">MYSLELDDIKAKRSSLVLSKIVTREHTIQTTQRDSSLTISPSSEAYRVYKRRWLGLFAICLLNIVSGLGWLWFSSVAANTSQEFGISLERVNWLGNCVNLIYLPVSVIVPLGCSRWGLRISYIIGSLSLLVSGWIRYAGTSHDLTPDGRYTLLLIGQVFTGFAQPWFQILGPKYSETWFDMRGRTTATMMIAIAGPIGSALSQLLAPAFSTVSESVLVLAIIMSAAAPTALLIGSKPPVPLTHSGSQSSPPMAQIFRAFAGRARQGEAFMSSRERIDMVIITLLFGTLVGAFSAFSILISQIFTPYGYSSDEAGIMGGVLILAGIVGAGIFSPLVDRYLTNRLALVAKLLVPLLAACYISLIWDVRVNNYAGIYVVMVTIGVSSFTLLPVALEIGCEVTRSAETSSAALWFTGNLLSVVFALSMDALRDDSPNANPPSNMLQSLIFLACFVSAVAISVFGLKAQRTRRGEVNEQGQPRGLTEVL</sequence>
<evidence type="ECO:0000256" key="3">
    <source>
        <dbReference type="ARBA" id="ARBA00022989"/>
    </source>
</evidence>
<keyword evidence="4 5" id="KW-0472">Membrane</keyword>
<dbReference type="AlphaFoldDB" id="A0A8H3GR99"/>
<accession>A0A8H3GR99</accession>
<feature type="transmembrane region" description="Helical" evidence="5">
    <location>
        <begin position="342"/>
        <end position="361"/>
    </location>
</feature>
<gene>
    <name evidence="6" type="ORF">RDB_LOCUS171027</name>
</gene>
<feature type="transmembrane region" description="Helical" evidence="5">
    <location>
        <begin position="150"/>
        <end position="167"/>
    </location>
</feature>
<dbReference type="PANTHER" id="PTHR10924:SF6">
    <property type="entry name" value="SOLUTE CARRIER FAMILY 49 MEMBER A3"/>
    <property type="match status" value="1"/>
</dbReference>
<evidence type="ECO:0000256" key="5">
    <source>
        <dbReference type="SAM" id="Phobius"/>
    </source>
</evidence>
<comment type="subcellular location">
    <subcellularLocation>
        <location evidence="1">Membrane</location>
        <topology evidence="1">Multi-pass membrane protein</topology>
    </subcellularLocation>
</comment>
<evidence type="ECO:0000313" key="6">
    <source>
        <dbReference type="EMBL" id="CAE6468622.1"/>
    </source>
</evidence>
<evidence type="ECO:0000256" key="1">
    <source>
        <dbReference type="ARBA" id="ARBA00004141"/>
    </source>
</evidence>
<dbReference type="InterPro" id="IPR049680">
    <property type="entry name" value="FLVCR1-2_SLC49-like"/>
</dbReference>
<dbReference type="InterPro" id="IPR036259">
    <property type="entry name" value="MFS_trans_sf"/>
</dbReference>
<keyword evidence="2 5" id="KW-0812">Transmembrane</keyword>
<protein>
    <submittedName>
        <fullName evidence="6">Uncharacterized protein</fullName>
    </submittedName>
</protein>
<feature type="transmembrane region" description="Helical" evidence="5">
    <location>
        <begin position="407"/>
        <end position="424"/>
    </location>
</feature>
<evidence type="ECO:0000313" key="7">
    <source>
        <dbReference type="Proteomes" id="UP000663846"/>
    </source>
</evidence>
<dbReference type="GO" id="GO:0022857">
    <property type="term" value="F:transmembrane transporter activity"/>
    <property type="evidence" value="ECO:0007669"/>
    <property type="project" value="InterPro"/>
</dbReference>
<dbReference type="InterPro" id="IPR011701">
    <property type="entry name" value="MFS"/>
</dbReference>
<dbReference type="SUPFAM" id="SSF103473">
    <property type="entry name" value="MFS general substrate transporter"/>
    <property type="match status" value="1"/>
</dbReference>
<reference evidence="6" key="1">
    <citation type="submission" date="2021-01" db="EMBL/GenBank/DDBJ databases">
        <authorList>
            <person name="Kaushik A."/>
        </authorList>
    </citation>
    <scope>NUCLEOTIDE SEQUENCE</scope>
    <source>
        <strain evidence="6">AG1-1C</strain>
    </source>
</reference>
<evidence type="ECO:0000256" key="4">
    <source>
        <dbReference type="ARBA" id="ARBA00023136"/>
    </source>
</evidence>
<name>A0A8H3GR99_9AGAM</name>
<feature type="transmembrane region" description="Helical" evidence="5">
    <location>
        <begin position="120"/>
        <end position="138"/>
    </location>
</feature>
<feature type="transmembrane region" description="Helical" evidence="5">
    <location>
        <begin position="53"/>
        <end position="73"/>
    </location>
</feature>
<dbReference type="EMBL" id="CAJMWS010000913">
    <property type="protein sequence ID" value="CAE6468622.1"/>
    <property type="molecule type" value="Genomic_DNA"/>
</dbReference>
<organism evidence="6 7">
    <name type="scientific">Rhizoctonia solani</name>
    <dbReference type="NCBI Taxonomy" id="456999"/>
    <lineage>
        <taxon>Eukaryota</taxon>
        <taxon>Fungi</taxon>
        <taxon>Dikarya</taxon>
        <taxon>Basidiomycota</taxon>
        <taxon>Agaricomycotina</taxon>
        <taxon>Agaricomycetes</taxon>
        <taxon>Cantharellales</taxon>
        <taxon>Ceratobasidiaceae</taxon>
        <taxon>Rhizoctonia</taxon>
    </lineage>
</organism>
<dbReference type="PANTHER" id="PTHR10924">
    <property type="entry name" value="MAJOR FACILITATOR SUPERFAMILY PROTEIN-RELATED"/>
    <property type="match status" value="1"/>
</dbReference>
<comment type="caution">
    <text evidence="6">The sequence shown here is derived from an EMBL/GenBank/DDBJ whole genome shotgun (WGS) entry which is preliminary data.</text>
</comment>
<dbReference type="Gene3D" id="1.20.1250.20">
    <property type="entry name" value="MFS general substrate transporter like domains"/>
    <property type="match status" value="2"/>
</dbReference>
<keyword evidence="3 5" id="KW-1133">Transmembrane helix</keyword>
<feature type="transmembrane region" description="Helical" evidence="5">
    <location>
        <begin position="315"/>
        <end position="335"/>
    </location>
</feature>
<feature type="transmembrane region" description="Helical" evidence="5">
    <location>
        <begin position="215"/>
        <end position="234"/>
    </location>
</feature>
<feature type="transmembrane region" description="Helical" evidence="5">
    <location>
        <begin position="187"/>
        <end position="209"/>
    </location>
</feature>